<reference evidence="3 4" key="1">
    <citation type="submission" date="2018-01" db="EMBL/GenBank/DDBJ databases">
        <title>Harnessing the power of phylogenomics to disentangle the directionality and signatures of interkingdom host jumping in the parasitic fungal genus Tolypocladium.</title>
        <authorList>
            <person name="Quandt C.A."/>
            <person name="Patterson W."/>
            <person name="Spatafora J.W."/>
        </authorList>
    </citation>
    <scope>NUCLEOTIDE SEQUENCE [LARGE SCALE GENOMIC DNA]</scope>
    <source>
        <strain evidence="3 4">NRBC 100945</strain>
    </source>
</reference>
<dbReference type="Pfam" id="PF02541">
    <property type="entry name" value="Ppx-GppA"/>
    <property type="match status" value="1"/>
</dbReference>
<dbReference type="Proteomes" id="UP000237481">
    <property type="component" value="Unassembled WGS sequence"/>
</dbReference>
<sequence>MPASNIITLDNLSEQLPPWRSDDENHLYAIVDMGSNGIRFSITSLAPPTTRLLLPVYSARAAISLFDALTPSSSGLVFSPSTIESVSSALSKFHQLAIMHGVPPAHIMILATEAMRRAANAAQILEAIGQATGGLGVQILDPSVETLFGAVMGSRSSLVDVKGGALFLDLGGGSVQMTWVDTSSDRYEINAAMAGESLPYGAAKLTRVLEEQPAEVQQMETGNLRDGIQRIYANLCSKFPKLHAIMAAHERGEAAAVDVYMCGGGFRGYGSMLMHNDDAINPYPISSISTYSVPGRLFRQTDEMRRVNQEYDGKIFGLSKRRRQQFPAITTVVEAFIAAVPNIGRVTFCGGSNRQGALMMKLPLEVRESNPLAVVANVTQQEKPIFDDILGLLSTALPKEMNSNIPTIFNLGLGAVFVRQIWHRQGYDADTNASFALHDAITRNSDCPGLTHLARAILGLAVCARWGCGLGPAEAELNRGLRHIADSHAEGSSFWAMYIGALSGAIATIFPIMPKEPHHIPRAVRLDTQITTGKMGKKDKVVLTIGLASEFANTVNAENLVDDFQATMSNKKDKSSWKALVQVTTLS</sequence>
<dbReference type="AlphaFoldDB" id="A0A2S4KNP6"/>
<dbReference type="InterPro" id="IPR043129">
    <property type="entry name" value="ATPase_NBD"/>
</dbReference>
<dbReference type="GO" id="GO:0006357">
    <property type="term" value="P:regulation of transcription by RNA polymerase II"/>
    <property type="evidence" value="ECO:0007669"/>
    <property type="project" value="TreeGrafter"/>
</dbReference>
<dbReference type="FunFam" id="3.30.420.40:FF:000191">
    <property type="entry name" value="Retrograde regulation protein 2"/>
    <property type="match status" value="1"/>
</dbReference>
<feature type="domain" description="RTG2 C-terminal" evidence="2">
    <location>
        <begin position="371"/>
        <end position="563"/>
    </location>
</feature>
<protein>
    <submittedName>
        <fullName evidence="3">Retrograde regulation protein 2</fullName>
    </submittedName>
</protein>
<evidence type="ECO:0000259" key="2">
    <source>
        <dbReference type="Pfam" id="PF23566"/>
    </source>
</evidence>
<dbReference type="Gene3D" id="3.30.420.40">
    <property type="match status" value="1"/>
</dbReference>
<dbReference type="EMBL" id="PKSG01000992">
    <property type="protein sequence ID" value="POR31785.1"/>
    <property type="molecule type" value="Genomic_DNA"/>
</dbReference>
<proteinExistence type="predicted"/>
<evidence type="ECO:0000259" key="1">
    <source>
        <dbReference type="Pfam" id="PF02541"/>
    </source>
</evidence>
<dbReference type="InterPro" id="IPR050273">
    <property type="entry name" value="GppA/Ppx_hydrolase"/>
</dbReference>
<name>A0A2S4KNP6_9HYPO</name>
<dbReference type="Gene3D" id="3.30.420.150">
    <property type="entry name" value="Exopolyphosphatase. Domain 2"/>
    <property type="match status" value="1"/>
</dbReference>
<dbReference type="PANTHER" id="PTHR30005:SF0">
    <property type="entry name" value="RETROGRADE REGULATION PROTEIN 2"/>
    <property type="match status" value="1"/>
</dbReference>
<dbReference type="InterPro" id="IPR057512">
    <property type="entry name" value="RTG2_C"/>
</dbReference>
<evidence type="ECO:0000313" key="4">
    <source>
        <dbReference type="Proteomes" id="UP000237481"/>
    </source>
</evidence>
<organism evidence="3 4">
    <name type="scientific">Tolypocladium paradoxum</name>
    <dbReference type="NCBI Taxonomy" id="94208"/>
    <lineage>
        <taxon>Eukaryota</taxon>
        <taxon>Fungi</taxon>
        <taxon>Dikarya</taxon>
        <taxon>Ascomycota</taxon>
        <taxon>Pezizomycotina</taxon>
        <taxon>Sordariomycetes</taxon>
        <taxon>Hypocreomycetidae</taxon>
        <taxon>Hypocreales</taxon>
        <taxon>Ophiocordycipitaceae</taxon>
        <taxon>Tolypocladium</taxon>
    </lineage>
</organism>
<comment type="caution">
    <text evidence="3">The sequence shown here is derived from an EMBL/GenBank/DDBJ whole genome shotgun (WGS) entry which is preliminary data.</text>
</comment>
<dbReference type="SUPFAM" id="SSF53067">
    <property type="entry name" value="Actin-like ATPase domain"/>
    <property type="match status" value="2"/>
</dbReference>
<dbReference type="PANTHER" id="PTHR30005">
    <property type="entry name" value="EXOPOLYPHOSPHATASE"/>
    <property type="match status" value="1"/>
</dbReference>
<gene>
    <name evidence="3" type="ORF">TPAR_08017</name>
</gene>
<feature type="domain" description="Ppx/GppA phosphatase N-terminal" evidence="1">
    <location>
        <begin position="56"/>
        <end position="363"/>
    </location>
</feature>
<dbReference type="InterPro" id="IPR003695">
    <property type="entry name" value="Ppx_GppA_N"/>
</dbReference>
<dbReference type="OrthoDB" id="2014654at2759"/>
<evidence type="ECO:0000313" key="3">
    <source>
        <dbReference type="EMBL" id="POR31785.1"/>
    </source>
</evidence>
<accession>A0A2S4KNP6</accession>
<dbReference type="Pfam" id="PF23566">
    <property type="entry name" value="RTG2_C"/>
    <property type="match status" value="1"/>
</dbReference>
<keyword evidence="4" id="KW-1185">Reference proteome</keyword>